<dbReference type="EMBL" id="CYHA01000008">
    <property type="protein sequence ID" value="CUA86390.1"/>
    <property type="molecule type" value="Genomic_DNA"/>
</dbReference>
<sequence>MQLTLEGSAPYLHLIGRRLRRLGWDVRHTAGTAPCAVLDGRRLALGQSGVPFGCQAEAAVAARWLEPGEAMGFLLLAEGTPSSLAAWQPLLDALAPARGMWLCCGPAGSVLFVGRVLELFSYACGPAVFPQGATPNSLQAMLADPWRLLQTQQGLLPPLAACARAYLARHPLPPSSANPVSLPPAPGHAHFAQALAAFLLTLLEPLTGAPTHEASANPGTQGC</sequence>
<dbReference type="OrthoDB" id="8590981at2"/>
<keyword evidence="2" id="KW-1185">Reference proteome</keyword>
<dbReference type="Proteomes" id="UP000243535">
    <property type="component" value="Unassembled WGS sequence"/>
</dbReference>
<dbReference type="STRING" id="375574.GCA_001418035_02434"/>
<reference evidence="2" key="1">
    <citation type="submission" date="2015-08" db="EMBL/GenBank/DDBJ databases">
        <authorList>
            <person name="Varghese N."/>
        </authorList>
    </citation>
    <scope>NUCLEOTIDE SEQUENCE [LARGE SCALE GENOMIC DNA]</scope>
    <source>
        <strain evidence="2">DSM 17901</strain>
    </source>
</reference>
<evidence type="ECO:0000313" key="1">
    <source>
        <dbReference type="EMBL" id="CUA86390.1"/>
    </source>
</evidence>
<proteinExistence type="predicted"/>
<gene>
    <name evidence="1" type="ORF">Ga0061063_2660</name>
</gene>
<accession>A0A0K6H5X4</accession>
<name>A0A0K6H5X4_9NEIS</name>
<protein>
    <submittedName>
        <fullName evidence="1">Uncharacterized protein</fullName>
    </submittedName>
</protein>
<dbReference type="AlphaFoldDB" id="A0A0K6H5X4"/>
<dbReference type="RefSeq" id="WP_055434415.1">
    <property type="nucleotide sequence ID" value="NZ_CYHA01000008.1"/>
</dbReference>
<organism evidence="1 2">
    <name type="scientific">Gulbenkiania indica</name>
    <dbReference type="NCBI Taxonomy" id="375574"/>
    <lineage>
        <taxon>Bacteria</taxon>
        <taxon>Pseudomonadati</taxon>
        <taxon>Pseudomonadota</taxon>
        <taxon>Betaproteobacteria</taxon>
        <taxon>Neisseriales</taxon>
        <taxon>Chromobacteriaceae</taxon>
        <taxon>Gulbenkiania</taxon>
    </lineage>
</organism>
<evidence type="ECO:0000313" key="2">
    <source>
        <dbReference type="Proteomes" id="UP000243535"/>
    </source>
</evidence>